<evidence type="ECO:0000259" key="7">
    <source>
        <dbReference type="Pfam" id="PF17856"/>
    </source>
</evidence>
<dbReference type="GO" id="GO:0005634">
    <property type="term" value="C:nucleus"/>
    <property type="evidence" value="ECO:0007669"/>
    <property type="project" value="UniProtKB-SubCell"/>
</dbReference>
<evidence type="ECO:0000256" key="5">
    <source>
        <dbReference type="SAM" id="MobiDB-lite"/>
    </source>
</evidence>
<dbReference type="GO" id="GO:0006281">
    <property type="term" value="P:DNA repair"/>
    <property type="evidence" value="ECO:0007669"/>
    <property type="project" value="UniProtKB-KW"/>
</dbReference>
<dbReference type="PANTHER" id="PTHR11093">
    <property type="entry name" value="RUVB-RELATED REPTIN AND PONTIN"/>
    <property type="match status" value="1"/>
</dbReference>
<keyword evidence="1 4" id="KW-0547">Nucleotide-binding</keyword>
<dbReference type="Gene3D" id="1.10.8.60">
    <property type="match status" value="1"/>
</dbReference>
<proteinExistence type="inferred from homology"/>
<feature type="domain" description="TIP49 P-loop" evidence="6">
    <location>
        <begin position="13"/>
        <end position="366"/>
    </location>
</feature>
<keyword evidence="9" id="KW-1185">Reference proteome</keyword>
<dbReference type="Gene3D" id="2.40.50.360">
    <property type="entry name" value="RuvB-like helicase, domain II"/>
    <property type="match status" value="1"/>
</dbReference>
<dbReference type="InterPro" id="IPR042487">
    <property type="entry name" value="RuvBL1/2_DNA/RNA_bd_dom"/>
</dbReference>
<keyword evidence="4" id="KW-0804">Transcription</keyword>
<evidence type="ECO:0000256" key="3">
    <source>
        <dbReference type="ARBA" id="ARBA00022840"/>
    </source>
</evidence>
<dbReference type="GO" id="GO:0016887">
    <property type="term" value="F:ATP hydrolysis activity"/>
    <property type="evidence" value="ECO:0007669"/>
    <property type="project" value="RHEA"/>
</dbReference>
<organism evidence="8 9">
    <name type="scientific">Nematocida ausubeli (strain ATCC PRA-371 / ERTm2)</name>
    <name type="common">Nematode killer fungus</name>
    <dbReference type="NCBI Taxonomy" id="1913371"/>
    <lineage>
        <taxon>Eukaryota</taxon>
        <taxon>Fungi</taxon>
        <taxon>Fungi incertae sedis</taxon>
        <taxon>Microsporidia</taxon>
        <taxon>Nematocida</taxon>
    </lineage>
</organism>
<comment type="caution">
    <text evidence="8">The sequence shown here is derived from an EMBL/GenBank/DDBJ whole genome shotgun (WGS) entry which is preliminary data.</text>
</comment>
<sequence>MFEKVSAIALLDRIGVHSHINGLGMGSAPQEDSSDGSQGLPAVSSSGASESGIIGREKERKMLFLLSKLVESHKGRTILITGETGTGKSALEYALSLDLKRKGVPCKAISASEIFSSSLSKTEALTQAIRESLGIRVQETTKVLEGEVVEIQCDREKGISGRVILKTTEMEAAYTFGAGIIQAMNTEKVEIGDIVTVNKSTGMVRKKGRSLSQNRDQEAIGPVSKYIPCPEGEILRVQTETHTVTLHEIDILNSKQDSLRMTSGEIPMEIREAVNNTMKEWIEEGRGTLVTGVLFINESDLLDTECYSFLNTLSEISASPVIILSTNKSCQRGASEASAAGGSAYGMPADFYSRVLEMRLNKYTKEEIYEIIKLRAKEESEQIETDGIHAVCDLAVNYGLRYAFNILSALDAYAARIGKSIGASEVGVIADIFPPVHAHTS</sequence>
<dbReference type="Proteomes" id="UP000054524">
    <property type="component" value="Unassembled WGS sequence"/>
</dbReference>
<name>A0A086J4Z9_NEMA1</name>
<feature type="domain" description="RuvB-like AAA-lid" evidence="7">
    <location>
        <begin position="371"/>
        <end position="433"/>
    </location>
</feature>
<evidence type="ECO:0000256" key="2">
    <source>
        <dbReference type="ARBA" id="ARBA00022801"/>
    </source>
</evidence>
<dbReference type="InterPro" id="IPR027238">
    <property type="entry name" value="RuvB-like"/>
</dbReference>
<dbReference type="InterPro" id="IPR012340">
    <property type="entry name" value="NA-bd_OB-fold"/>
</dbReference>
<dbReference type="CDD" id="cd00009">
    <property type="entry name" value="AAA"/>
    <property type="match status" value="1"/>
</dbReference>
<keyword evidence="4" id="KW-0539">Nucleus</keyword>
<dbReference type="PROSITE" id="PS00675">
    <property type="entry name" value="SIGMA54_INTERACT_1"/>
    <property type="match status" value="1"/>
</dbReference>
<dbReference type="Gene3D" id="3.40.50.300">
    <property type="entry name" value="P-loop containing nucleotide triphosphate hydrolases"/>
    <property type="match status" value="1"/>
</dbReference>
<feature type="region of interest" description="Disordered" evidence="5">
    <location>
        <begin position="25"/>
        <end position="51"/>
    </location>
</feature>
<accession>A0A086J4Z9</accession>
<dbReference type="EC" id="3.6.4.12" evidence="4"/>
<dbReference type="SUPFAM" id="SSF52540">
    <property type="entry name" value="P-loop containing nucleoside triphosphate hydrolases"/>
    <property type="match status" value="1"/>
</dbReference>
<dbReference type="GO" id="GO:0006325">
    <property type="term" value="P:chromatin organization"/>
    <property type="evidence" value="ECO:0007669"/>
    <property type="project" value="UniProtKB-KW"/>
</dbReference>
<dbReference type="InterPro" id="IPR041048">
    <property type="entry name" value="RuvB-like_C"/>
</dbReference>
<dbReference type="SUPFAM" id="SSF50249">
    <property type="entry name" value="Nucleic acid-binding proteins"/>
    <property type="match status" value="1"/>
</dbReference>
<dbReference type="RefSeq" id="XP_052905772.1">
    <property type="nucleotide sequence ID" value="XM_053047947.1"/>
</dbReference>
<dbReference type="GeneID" id="77675267"/>
<dbReference type="EMBL" id="AKIJ01000001">
    <property type="protein sequence ID" value="KFG27217.1"/>
    <property type="molecule type" value="Genomic_DNA"/>
</dbReference>
<comment type="subcellular location">
    <subcellularLocation>
        <location evidence="4">Nucleus</location>
    </subcellularLocation>
</comment>
<dbReference type="InterPro" id="IPR025662">
    <property type="entry name" value="Sigma_54_int_dom_ATP-bd_1"/>
</dbReference>
<dbReference type="GO" id="GO:0005524">
    <property type="term" value="F:ATP binding"/>
    <property type="evidence" value="ECO:0007669"/>
    <property type="project" value="UniProtKB-KW"/>
</dbReference>
<comment type="function">
    <text evidence="4">DNA helicase participates in several chromatin remodeling complexes, including the SWR1 and the INO80 complexes.</text>
</comment>
<keyword evidence="3 4" id="KW-0067">ATP-binding</keyword>
<dbReference type="HOGENOM" id="CLU_028311_4_1_1"/>
<evidence type="ECO:0000256" key="4">
    <source>
        <dbReference type="RuleBase" id="RU363048"/>
    </source>
</evidence>
<dbReference type="InterPro" id="IPR010339">
    <property type="entry name" value="TIP49_P-loop"/>
</dbReference>
<gene>
    <name evidence="8" type="ORF">NESG_00294</name>
</gene>
<evidence type="ECO:0000313" key="8">
    <source>
        <dbReference type="EMBL" id="KFG27217.1"/>
    </source>
</evidence>
<keyword evidence="4" id="KW-0347">Helicase</keyword>
<comment type="similarity">
    <text evidence="4">Belongs to the RuvB family.</text>
</comment>
<comment type="catalytic activity">
    <reaction evidence="4">
        <text>ATP + H2O = ADP + phosphate + H(+)</text>
        <dbReference type="Rhea" id="RHEA:13065"/>
        <dbReference type="ChEBI" id="CHEBI:15377"/>
        <dbReference type="ChEBI" id="CHEBI:15378"/>
        <dbReference type="ChEBI" id="CHEBI:30616"/>
        <dbReference type="ChEBI" id="CHEBI:43474"/>
        <dbReference type="ChEBI" id="CHEBI:456216"/>
        <dbReference type="EC" id="3.6.4.12"/>
    </reaction>
</comment>
<reference evidence="8 9" key="1">
    <citation type="journal article" date="2014" name="Genome Announc.">
        <title>Genome Sequence of the Microsporidian Species Nematocida sp1 Strain ERTm6 (ATCC PRA-372).</title>
        <authorList>
            <person name="Bakowski M.A."/>
            <person name="Priest M."/>
            <person name="Young S."/>
            <person name="Cuomo C.A."/>
            <person name="Troemel E.R."/>
        </authorList>
    </citation>
    <scope>NUCLEOTIDE SEQUENCE [LARGE SCALE GENOMIC DNA]</scope>
    <source>
        <strain evidence="8 9">ERTm6</strain>
    </source>
</reference>
<evidence type="ECO:0000259" key="6">
    <source>
        <dbReference type="Pfam" id="PF06068"/>
    </source>
</evidence>
<keyword evidence="2 4" id="KW-0378">Hydrolase</keyword>
<keyword evidence="4" id="KW-0227">DNA damage</keyword>
<dbReference type="AlphaFoldDB" id="A0A086J4Z9"/>
<keyword evidence="4" id="KW-0156">Chromatin regulator</keyword>
<dbReference type="Pfam" id="PF17856">
    <property type="entry name" value="TIP49_C"/>
    <property type="match status" value="1"/>
</dbReference>
<evidence type="ECO:0000256" key="1">
    <source>
        <dbReference type="ARBA" id="ARBA00022741"/>
    </source>
</evidence>
<dbReference type="InterPro" id="IPR027417">
    <property type="entry name" value="P-loop_NTPase"/>
</dbReference>
<keyword evidence="4" id="KW-0805">Transcription regulation</keyword>
<evidence type="ECO:0000313" key="9">
    <source>
        <dbReference type="Proteomes" id="UP000054524"/>
    </source>
</evidence>
<keyword evidence="4" id="KW-0234">DNA repair</keyword>
<dbReference type="Pfam" id="PF06068">
    <property type="entry name" value="TIP49"/>
    <property type="match status" value="1"/>
</dbReference>
<dbReference type="GO" id="GO:0003678">
    <property type="term" value="F:DNA helicase activity"/>
    <property type="evidence" value="ECO:0007669"/>
    <property type="project" value="UniProtKB-EC"/>
</dbReference>
<protein>
    <recommendedName>
        <fullName evidence="4">RuvB-like helicase</fullName>
        <ecNumber evidence="4">3.6.4.12</ecNumber>
    </recommendedName>
</protein>